<dbReference type="GeneID" id="111114729"/>
<feature type="domain" description="B box-type" evidence="6">
    <location>
        <begin position="96"/>
        <end position="147"/>
    </location>
</feature>
<dbReference type="Proteomes" id="UP000694844">
    <property type="component" value="Chromosome 9"/>
</dbReference>
<keyword evidence="7" id="KW-1185">Reference proteome</keyword>
<dbReference type="GO" id="GO:0008270">
    <property type="term" value="F:zinc ion binding"/>
    <property type="evidence" value="ECO:0007669"/>
    <property type="project" value="UniProtKB-KW"/>
</dbReference>
<dbReference type="Pfam" id="PF13445">
    <property type="entry name" value="zf-RING_UBOX"/>
    <property type="match status" value="1"/>
</dbReference>
<dbReference type="InterPro" id="IPR013083">
    <property type="entry name" value="Znf_RING/FYVE/PHD"/>
</dbReference>
<dbReference type="PROSITE" id="PS50119">
    <property type="entry name" value="ZF_BBOX"/>
    <property type="match status" value="1"/>
</dbReference>
<dbReference type="SUPFAM" id="SSF57850">
    <property type="entry name" value="RING/U-box"/>
    <property type="match status" value="1"/>
</dbReference>
<dbReference type="InterPro" id="IPR047153">
    <property type="entry name" value="TRIM45/56/19-like"/>
</dbReference>
<evidence type="ECO:0000313" key="7">
    <source>
        <dbReference type="Proteomes" id="UP000694844"/>
    </source>
</evidence>
<keyword evidence="3" id="KW-0862">Zinc</keyword>
<dbReference type="PANTHER" id="PTHR25462">
    <property type="entry name" value="BONUS, ISOFORM C-RELATED"/>
    <property type="match status" value="1"/>
</dbReference>
<dbReference type="Gene3D" id="3.30.420.40">
    <property type="match status" value="1"/>
</dbReference>
<dbReference type="SMART" id="SM00336">
    <property type="entry name" value="BBOX"/>
    <property type="match status" value="2"/>
</dbReference>
<dbReference type="KEGG" id="cvn:111114729"/>
<dbReference type="SMART" id="SM00184">
    <property type="entry name" value="RING"/>
    <property type="match status" value="1"/>
</dbReference>
<sequence>MAALEEDSLFTCSICLEKFTNPKYLPCLHTFCELCITSFIESAILDCEVQKKRVCFLCPECRSENYPPSRSITAEEWAEKLPKNYQLQSIADTLAGKQVFCESCRNNNEEKIATLRCKQCQNNLCEKCCTFIHQRVKEFVLHTIIDLRKSDFHKDLLGGQGLCADHSDKEITVYCLNHGTLCCTFCLTGKHSDCKDLISLDKIEEEEVKLSTQMFYQETQKMRNISKTAVNDIRKNVKSLHLKRDEILLTTAKKIQRSKEILDALYLQLENSLNTAHENTISKLTVSLETLDLFDETLSEATRFASAVLHNGSKKQMFVVLTKLQELISRQFKNMAEQRNELKLAQLKWESVDAIEKLANLTKLGDFEYAFQRNNWSAEIGRHLKNITKDANPKELVCGELKMKELIPGRILHGLTTEIFLGFTESQFDLDSRHRLLVVAFSIGSGSSPWWFSLTTDCLSVHQRKWPRNNFLRAPSLLLNPDKTVRAFGYEAQQQYSDLCKEDKHQSYFFIKNITGIAESEQCLNEHTKVTDTSGNKWKVTELLRLAYHFMVNDISKMFKQQRSPIDISDARIMMVLPSRWNDKTQKFIKEAVQKAGMPVHSIILEAEAAFYYYQYLTKERKSEEKKISFEKKYLIAEFGEETLTLTIHVQHPDNKEYNLTLDELVSDEILKIGFVQGGLQSFICEFESCITYLIGDEAMQILKTRDFSSYTDLVENVIRILLKDSEETDIHLRFPFASIVGYSTVSSFRKTIDMSAHVGKMKVFGNVIIWNKEDFYELFVKSVKRIIRSFMNVPSRDMVEIETIIMSGTLAECPLVQNAVKKSFSTKRIVVLTDDQVKIGAVYIGHMSS</sequence>
<evidence type="ECO:0000256" key="1">
    <source>
        <dbReference type="ARBA" id="ARBA00022723"/>
    </source>
</evidence>
<reference evidence="8" key="1">
    <citation type="submission" date="2025-08" db="UniProtKB">
        <authorList>
            <consortium name="RefSeq"/>
        </authorList>
    </citation>
    <scope>IDENTIFICATION</scope>
    <source>
        <tissue evidence="8">Whole sample</tissue>
    </source>
</reference>
<evidence type="ECO:0000256" key="4">
    <source>
        <dbReference type="PROSITE-ProRule" id="PRU00024"/>
    </source>
</evidence>
<dbReference type="AlphaFoldDB" id="A0A8B8BZS0"/>
<dbReference type="PROSITE" id="PS50089">
    <property type="entry name" value="ZF_RING_2"/>
    <property type="match status" value="1"/>
</dbReference>
<accession>A0A8B8BZS0</accession>
<dbReference type="PANTHER" id="PTHR25462:SF296">
    <property type="entry name" value="MEIOTIC P26, ISOFORM F"/>
    <property type="match status" value="1"/>
</dbReference>
<feature type="domain" description="RING-type" evidence="5">
    <location>
        <begin position="12"/>
        <end position="62"/>
    </location>
</feature>
<dbReference type="InterPro" id="IPR001841">
    <property type="entry name" value="Znf_RING"/>
</dbReference>
<dbReference type="SUPFAM" id="SSF53067">
    <property type="entry name" value="Actin-like ATPase domain"/>
    <property type="match status" value="1"/>
</dbReference>
<dbReference type="PROSITE" id="PS00518">
    <property type="entry name" value="ZF_RING_1"/>
    <property type="match status" value="1"/>
</dbReference>
<evidence type="ECO:0000256" key="3">
    <source>
        <dbReference type="ARBA" id="ARBA00022833"/>
    </source>
</evidence>
<dbReference type="CDD" id="cd10229">
    <property type="entry name" value="ASKHA_NBD_HSP70_HSPA12"/>
    <property type="match status" value="1"/>
</dbReference>
<dbReference type="RefSeq" id="XP_022308887.1">
    <property type="nucleotide sequence ID" value="XM_022453179.1"/>
</dbReference>
<evidence type="ECO:0000259" key="5">
    <source>
        <dbReference type="PROSITE" id="PS50089"/>
    </source>
</evidence>
<dbReference type="CDD" id="cd19756">
    <property type="entry name" value="Bbox2"/>
    <property type="match status" value="1"/>
</dbReference>
<protein>
    <submittedName>
        <fullName evidence="8">Uncharacterized protein LOC111114729 isoform X1</fullName>
    </submittedName>
</protein>
<dbReference type="InterPro" id="IPR000315">
    <property type="entry name" value="Znf_B-box"/>
</dbReference>
<evidence type="ECO:0000313" key="8">
    <source>
        <dbReference type="RefSeq" id="XP_022308887.1"/>
    </source>
</evidence>
<dbReference type="InterPro" id="IPR017907">
    <property type="entry name" value="Znf_RING_CS"/>
</dbReference>
<dbReference type="InterPro" id="IPR027370">
    <property type="entry name" value="Znf-RING_euk"/>
</dbReference>
<evidence type="ECO:0000259" key="6">
    <source>
        <dbReference type="PROSITE" id="PS50119"/>
    </source>
</evidence>
<dbReference type="InterPro" id="IPR043129">
    <property type="entry name" value="ATPase_NBD"/>
</dbReference>
<dbReference type="Gene3D" id="3.30.40.10">
    <property type="entry name" value="Zinc/RING finger domain, C3HC4 (zinc finger)"/>
    <property type="match status" value="1"/>
</dbReference>
<gene>
    <name evidence="8" type="primary">LOC111114729</name>
</gene>
<dbReference type="CDD" id="cd19757">
    <property type="entry name" value="Bbox1"/>
    <property type="match status" value="1"/>
</dbReference>
<organism evidence="7 8">
    <name type="scientific">Crassostrea virginica</name>
    <name type="common">Eastern oyster</name>
    <dbReference type="NCBI Taxonomy" id="6565"/>
    <lineage>
        <taxon>Eukaryota</taxon>
        <taxon>Metazoa</taxon>
        <taxon>Spiralia</taxon>
        <taxon>Lophotrochozoa</taxon>
        <taxon>Mollusca</taxon>
        <taxon>Bivalvia</taxon>
        <taxon>Autobranchia</taxon>
        <taxon>Pteriomorphia</taxon>
        <taxon>Ostreida</taxon>
        <taxon>Ostreoidea</taxon>
        <taxon>Ostreidae</taxon>
        <taxon>Crassostrea</taxon>
    </lineage>
</organism>
<keyword evidence="2 4" id="KW-0863">Zinc-finger</keyword>
<keyword evidence="1" id="KW-0479">Metal-binding</keyword>
<dbReference type="OrthoDB" id="6049135at2759"/>
<evidence type="ECO:0000256" key="2">
    <source>
        <dbReference type="ARBA" id="ARBA00022771"/>
    </source>
</evidence>
<proteinExistence type="predicted"/>
<name>A0A8B8BZS0_CRAVI</name>
<dbReference type="SUPFAM" id="SSF57845">
    <property type="entry name" value="B-box zinc-binding domain"/>
    <property type="match status" value="1"/>
</dbReference>
<dbReference type="Gene3D" id="3.30.160.60">
    <property type="entry name" value="Classic Zinc Finger"/>
    <property type="match status" value="1"/>
</dbReference>